<dbReference type="AlphaFoldDB" id="A0A9D3NUJ1"/>
<protein>
    <submittedName>
        <fullName evidence="1">Uncharacterized protein</fullName>
    </submittedName>
</protein>
<accession>A0A9D3NUJ1</accession>
<dbReference type="EMBL" id="JAHKSW010000009">
    <property type="protein sequence ID" value="KAG7328647.1"/>
    <property type="molecule type" value="Genomic_DNA"/>
</dbReference>
<dbReference type="Proteomes" id="UP000824219">
    <property type="component" value="Linkage Group LG09"/>
</dbReference>
<gene>
    <name evidence="1" type="ORF">KOW79_008591</name>
</gene>
<organism evidence="1 2">
    <name type="scientific">Hemibagrus wyckioides</name>
    <dbReference type="NCBI Taxonomy" id="337641"/>
    <lineage>
        <taxon>Eukaryota</taxon>
        <taxon>Metazoa</taxon>
        <taxon>Chordata</taxon>
        <taxon>Craniata</taxon>
        <taxon>Vertebrata</taxon>
        <taxon>Euteleostomi</taxon>
        <taxon>Actinopterygii</taxon>
        <taxon>Neopterygii</taxon>
        <taxon>Teleostei</taxon>
        <taxon>Ostariophysi</taxon>
        <taxon>Siluriformes</taxon>
        <taxon>Bagridae</taxon>
        <taxon>Hemibagrus</taxon>
    </lineage>
</organism>
<comment type="caution">
    <text evidence="1">The sequence shown here is derived from an EMBL/GenBank/DDBJ whole genome shotgun (WGS) entry which is preliminary data.</text>
</comment>
<keyword evidence="2" id="KW-1185">Reference proteome</keyword>
<name>A0A9D3NUJ1_9TELE</name>
<evidence type="ECO:0000313" key="2">
    <source>
        <dbReference type="Proteomes" id="UP000824219"/>
    </source>
</evidence>
<sequence>MSANVRLYRVTHVAAGNVQRTRFSLSSHHFEDVLCLRQQQRRGEEGNERDGIKEMRLICTEVGGQSVAGSPEQAPKEAALKEKDNLFCPADWKRVTATSETSDAAVGRGLTQRRATFTSRKSIFL</sequence>
<evidence type="ECO:0000313" key="1">
    <source>
        <dbReference type="EMBL" id="KAG7328647.1"/>
    </source>
</evidence>
<reference evidence="1 2" key="1">
    <citation type="submission" date="2021-06" db="EMBL/GenBank/DDBJ databases">
        <title>Chromosome-level genome assembly of the red-tail catfish (Hemibagrus wyckioides).</title>
        <authorList>
            <person name="Shao F."/>
        </authorList>
    </citation>
    <scope>NUCLEOTIDE SEQUENCE [LARGE SCALE GENOMIC DNA]</scope>
    <source>
        <strain evidence="1">EC202008001</strain>
        <tissue evidence="1">Blood</tissue>
    </source>
</reference>
<proteinExistence type="predicted"/>